<dbReference type="AlphaFoldDB" id="A0A2P2PGH3"/>
<name>A0A2P2PGH3_RHIMU</name>
<accession>A0A2P2PGH3</accession>
<organism evidence="1">
    <name type="scientific">Rhizophora mucronata</name>
    <name type="common">Asiatic mangrove</name>
    <dbReference type="NCBI Taxonomy" id="61149"/>
    <lineage>
        <taxon>Eukaryota</taxon>
        <taxon>Viridiplantae</taxon>
        <taxon>Streptophyta</taxon>
        <taxon>Embryophyta</taxon>
        <taxon>Tracheophyta</taxon>
        <taxon>Spermatophyta</taxon>
        <taxon>Magnoliopsida</taxon>
        <taxon>eudicotyledons</taxon>
        <taxon>Gunneridae</taxon>
        <taxon>Pentapetalae</taxon>
        <taxon>rosids</taxon>
        <taxon>fabids</taxon>
        <taxon>Malpighiales</taxon>
        <taxon>Rhizophoraceae</taxon>
        <taxon>Rhizophora</taxon>
    </lineage>
</organism>
<evidence type="ECO:0000313" key="1">
    <source>
        <dbReference type="EMBL" id="MBX53805.1"/>
    </source>
</evidence>
<protein>
    <submittedName>
        <fullName evidence="1">Uncharacterized protein</fullName>
    </submittedName>
</protein>
<dbReference type="EMBL" id="GGEC01073321">
    <property type="protein sequence ID" value="MBX53805.1"/>
    <property type="molecule type" value="Transcribed_RNA"/>
</dbReference>
<proteinExistence type="predicted"/>
<sequence>MCTSSTPLRLVSSLSRPTYKTQVTFNECS</sequence>
<reference evidence="1" key="1">
    <citation type="submission" date="2018-02" db="EMBL/GenBank/DDBJ databases">
        <title>Rhizophora mucronata_Transcriptome.</title>
        <authorList>
            <person name="Meera S.P."/>
            <person name="Sreeshan A."/>
            <person name="Augustine A."/>
        </authorList>
    </citation>
    <scope>NUCLEOTIDE SEQUENCE</scope>
    <source>
        <tissue evidence="1">Leaf</tissue>
    </source>
</reference>